<dbReference type="GO" id="GO:0003677">
    <property type="term" value="F:DNA binding"/>
    <property type="evidence" value="ECO:0007669"/>
    <property type="project" value="InterPro"/>
</dbReference>
<comment type="caution">
    <text evidence="2">The sequence shown here is derived from an EMBL/GenBank/DDBJ whole genome shotgun (WGS) entry which is preliminary data.</text>
</comment>
<dbReference type="InterPro" id="IPR010982">
    <property type="entry name" value="Lambda_DNA-bd_dom_sf"/>
</dbReference>
<dbReference type="Pfam" id="PF01381">
    <property type="entry name" value="HTH_3"/>
    <property type="match status" value="1"/>
</dbReference>
<dbReference type="SMART" id="SM00530">
    <property type="entry name" value="HTH_XRE"/>
    <property type="match status" value="1"/>
</dbReference>
<evidence type="ECO:0000259" key="1">
    <source>
        <dbReference type="PROSITE" id="PS50943"/>
    </source>
</evidence>
<organism evidence="2 3">
    <name type="scientific">Aetokthonos hydrillicola Thurmond2011</name>
    <dbReference type="NCBI Taxonomy" id="2712845"/>
    <lineage>
        <taxon>Bacteria</taxon>
        <taxon>Bacillati</taxon>
        <taxon>Cyanobacteriota</taxon>
        <taxon>Cyanophyceae</taxon>
        <taxon>Nostocales</taxon>
        <taxon>Hapalosiphonaceae</taxon>
        <taxon>Aetokthonos</taxon>
    </lineage>
</organism>
<dbReference type="EMBL" id="JAALHA020000002">
    <property type="protein sequence ID" value="MDR9894203.1"/>
    <property type="molecule type" value="Genomic_DNA"/>
</dbReference>
<dbReference type="CDD" id="cd00093">
    <property type="entry name" value="HTH_XRE"/>
    <property type="match status" value="1"/>
</dbReference>
<dbReference type="AlphaFoldDB" id="A0AAP5I326"/>
<evidence type="ECO:0000313" key="3">
    <source>
        <dbReference type="Proteomes" id="UP000667802"/>
    </source>
</evidence>
<dbReference type="Proteomes" id="UP000667802">
    <property type="component" value="Unassembled WGS sequence"/>
</dbReference>
<keyword evidence="3" id="KW-1185">Reference proteome</keyword>
<feature type="domain" description="HTH cro/C1-type" evidence="1">
    <location>
        <begin position="17"/>
        <end position="60"/>
    </location>
</feature>
<dbReference type="PROSITE" id="PS50943">
    <property type="entry name" value="HTH_CROC1"/>
    <property type="match status" value="1"/>
</dbReference>
<protein>
    <submittedName>
        <fullName evidence="2">Helix-turn-helix domain-containing protein</fullName>
    </submittedName>
</protein>
<dbReference type="InterPro" id="IPR001387">
    <property type="entry name" value="Cro/C1-type_HTH"/>
</dbReference>
<gene>
    <name evidence="2" type="ORF">G7B40_006400</name>
</gene>
<dbReference type="SUPFAM" id="SSF47413">
    <property type="entry name" value="lambda repressor-like DNA-binding domains"/>
    <property type="match status" value="1"/>
</dbReference>
<reference evidence="3" key="1">
    <citation type="journal article" date="2021" name="Science">
        <title>Hunting the eagle killer: A cyanobacterial neurotoxin causes vacuolar myelinopathy.</title>
        <authorList>
            <person name="Breinlinger S."/>
            <person name="Phillips T.J."/>
            <person name="Haram B.N."/>
            <person name="Mares J."/>
            <person name="Martinez Yerena J.A."/>
            <person name="Hrouzek P."/>
            <person name="Sobotka R."/>
            <person name="Henderson W.M."/>
            <person name="Schmieder P."/>
            <person name="Williams S.M."/>
            <person name="Lauderdale J.D."/>
            <person name="Wilde H.D."/>
            <person name="Gerrin W."/>
            <person name="Kust A."/>
            <person name="Washington J.W."/>
            <person name="Wagner C."/>
            <person name="Geier B."/>
            <person name="Liebeke M."/>
            <person name="Enke H."/>
            <person name="Niedermeyer T.H.J."/>
            <person name="Wilde S.B."/>
        </authorList>
    </citation>
    <scope>NUCLEOTIDE SEQUENCE [LARGE SCALE GENOMIC DNA]</scope>
    <source>
        <strain evidence="3">Thurmond2011</strain>
    </source>
</reference>
<proteinExistence type="predicted"/>
<name>A0AAP5I326_9CYAN</name>
<evidence type="ECO:0000313" key="2">
    <source>
        <dbReference type="EMBL" id="MDR9894203.1"/>
    </source>
</evidence>
<sequence length="91" mass="10489">MLKKTAALEQPRVSALIRELRQLTGLTQEQFAIVLGVTYTTVNRWENGRIQPSPLALKQIQAMLNEIINCSSFVQQRDPCQQLLEDYFPRE</sequence>
<dbReference type="Gene3D" id="1.10.260.40">
    <property type="entry name" value="lambda repressor-like DNA-binding domains"/>
    <property type="match status" value="1"/>
</dbReference>
<accession>A0AAP5I326</accession>